<keyword evidence="5" id="KW-1185">Reference proteome</keyword>
<reference evidence="4 5" key="1">
    <citation type="submission" date="2021-12" db="EMBL/GenBank/DDBJ databases">
        <title>Discovery of the Pendulisporaceae a myxobacterial family with distinct sporulation behavior and unique specialized metabolism.</title>
        <authorList>
            <person name="Garcia R."/>
            <person name="Popoff A."/>
            <person name="Bader C.D."/>
            <person name="Loehr J."/>
            <person name="Walesch S."/>
            <person name="Walt C."/>
            <person name="Boldt J."/>
            <person name="Bunk B."/>
            <person name="Haeckl F.J.F.P.J."/>
            <person name="Gunesch A.P."/>
            <person name="Birkelbach J."/>
            <person name="Nuebel U."/>
            <person name="Pietschmann T."/>
            <person name="Bach T."/>
            <person name="Mueller R."/>
        </authorList>
    </citation>
    <scope>NUCLEOTIDE SEQUENCE [LARGE SCALE GENOMIC DNA]</scope>
    <source>
        <strain evidence="4 5">MSr11954</strain>
    </source>
</reference>
<dbReference type="SMART" id="SM00754">
    <property type="entry name" value="CHRD"/>
    <property type="match status" value="1"/>
</dbReference>
<feature type="chain" id="PRO_5046370921" evidence="2">
    <location>
        <begin position="20"/>
        <end position="232"/>
    </location>
</feature>
<evidence type="ECO:0000256" key="2">
    <source>
        <dbReference type="SAM" id="SignalP"/>
    </source>
</evidence>
<dbReference type="PROSITE" id="PS50933">
    <property type="entry name" value="CHRD"/>
    <property type="match status" value="1"/>
</dbReference>
<organism evidence="4 5">
    <name type="scientific">Pendulispora albinea</name>
    <dbReference type="NCBI Taxonomy" id="2741071"/>
    <lineage>
        <taxon>Bacteria</taxon>
        <taxon>Pseudomonadati</taxon>
        <taxon>Myxococcota</taxon>
        <taxon>Myxococcia</taxon>
        <taxon>Myxococcales</taxon>
        <taxon>Sorangiineae</taxon>
        <taxon>Pendulisporaceae</taxon>
        <taxon>Pendulispora</taxon>
    </lineage>
</organism>
<dbReference type="EMBL" id="CP089984">
    <property type="protein sequence ID" value="WXB15799.1"/>
    <property type="molecule type" value="Genomic_DNA"/>
</dbReference>
<dbReference type="InterPro" id="IPR010895">
    <property type="entry name" value="CHRD"/>
</dbReference>
<sequence>MRALAFFVCTILFAGTARAAVTTYKATLDGSQPVPPNATPVTGTAVLQFDDEAKTLAGTIEYSGLSAPPAGVDLGIGACGSRGTVARPLPGPGATRTTVDTALDPAEIGALQTGNLHVSVRTAAYPDGEIRGQLYFPRTGKTCPSDAGPDAGPTADAAPPPSGGLDAGYDAAPPPGGEVGPTGDGGCSASGDEHSSRDAIAFGIVLAVASLAWRTRRHVAWRSNRDGAHSNV</sequence>
<evidence type="ECO:0000259" key="3">
    <source>
        <dbReference type="PROSITE" id="PS50933"/>
    </source>
</evidence>
<feature type="signal peptide" evidence="2">
    <location>
        <begin position="1"/>
        <end position="19"/>
    </location>
</feature>
<protein>
    <submittedName>
        <fullName evidence="4">CHRD domain-containing protein</fullName>
    </submittedName>
</protein>
<dbReference type="Proteomes" id="UP001370348">
    <property type="component" value="Chromosome"/>
</dbReference>
<name>A0ABZ2LY00_9BACT</name>
<feature type="compositionally biased region" description="Gly residues" evidence="1">
    <location>
        <begin position="177"/>
        <end position="188"/>
    </location>
</feature>
<feature type="region of interest" description="Disordered" evidence="1">
    <location>
        <begin position="136"/>
        <end position="194"/>
    </location>
</feature>
<evidence type="ECO:0000313" key="5">
    <source>
        <dbReference type="Proteomes" id="UP001370348"/>
    </source>
</evidence>
<feature type="domain" description="CHRD" evidence="3">
    <location>
        <begin position="20"/>
        <end position="139"/>
    </location>
</feature>
<feature type="compositionally biased region" description="Low complexity" evidence="1">
    <location>
        <begin position="144"/>
        <end position="157"/>
    </location>
</feature>
<dbReference type="RefSeq" id="WP_394825433.1">
    <property type="nucleotide sequence ID" value="NZ_CP089984.1"/>
</dbReference>
<dbReference type="Pfam" id="PF07452">
    <property type="entry name" value="CHRD"/>
    <property type="match status" value="1"/>
</dbReference>
<gene>
    <name evidence="4" type="ORF">LZC94_00710</name>
</gene>
<accession>A0ABZ2LY00</accession>
<proteinExistence type="predicted"/>
<keyword evidence="2" id="KW-0732">Signal</keyword>
<evidence type="ECO:0000313" key="4">
    <source>
        <dbReference type="EMBL" id="WXB15799.1"/>
    </source>
</evidence>
<evidence type="ECO:0000256" key="1">
    <source>
        <dbReference type="SAM" id="MobiDB-lite"/>
    </source>
</evidence>